<sequence>MAHHKSNKAVEGNPDTGHGGGLTRRPDEEELDERTEADRELVGLAPGDSGSEVDPAEQHADEEAEVDRQVAHGDIATDAGLPRSERDPFPPTGYED</sequence>
<dbReference type="Proteomes" id="UP001592581">
    <property type="component" value="Unassembled WGS sequence"/>
</dbReference>
<evidence type="ECO:0000256" key="1">
    <source>
        <dbReference type="SAM" id="MobiDB-lite"/>
    </source>
</evidence>
<dbReference type="EMBL" id="JBEUKS010000001">
    <property type="protein sequence ID" value="MFC1437555.1"/>
    <property type="molecule type" value="Genomic_DNA"/>
</dbReference>
<dbReference type="RefSeq" id="WP_380562984.1">
    <property type="nucleotide sequence ID" value="NZ_JBEUKS010000001.1"/>
</dbReference>
<feature type="compositionally biased region" description="Basic and acidic residues" evidence="1">
    <location>
        <begin position="56"/>
        <end position="71"/>
    </location>
</feature>
<gene>
    <name evidence="2" type="ORF">ABUW04_04730</name>
</gene>
<organism evidence="2 3">
    <name type="scientific">Streptacidiphilus jeojiensis</name>
    <dbReference type="NCBI Taxonomy" id="3229225"/>
    <lineage>
        <taxon>Bacteria</taxon>
        <taxon>Bacillati</taxon>
        <taxon>Actinomycetota</taxon>
        <taxon>Actinomycetes</taxon>
        <taxon>Kitasatosporales</taxon>
        <taxon>Streptomycetaceae</taxon>
        <taxon>Streptacidiphilus</taxon>
    </lineage>
</organism>
<comment type="caution">
    <text evidence="2">The sequence shown here is derived from an EMBL/GenBank/DDBJ whole genome shotgun (WGS) entry which is preliminary data.</text>
</comment>
<feature type="region of interest" description="Disordered" evidence="1">
    <location>
        <begin position="1"/>
        <end position="96"/>
    </location>
</feature>
<name>A0ABV6XH24_9ACTN</name>
<evidence type="ECO:0000313" key="2">
    <source>
        <dbReference type="EMBL" id="MFC1437555.1"/>
    </source>
</evidence>
<accession>A0ABV6XH24</accession>
<reference evidence="2 3" key="1">
    <citation type="submission" date="2024-06" db="EMBL/GenBank/DDBJ databases">
        <authorList>
            <person name="Lee S.D."/>
        </authorList>
    </citation>
    <scope>NUCLEOTIDE SEQUENCE [LARGE SCALE GENOMIC DNA]</scope>
    <source>
        <strain evidence="2 3">N1-10</strain>
    </source>
</reference>
<proteinExistence type="predicted"/>
<evidence type="ECO:0008006" key="4">
    <source>
        <dbReference type="Google" id="ProtNLM"/>
    </source>
</evidence>
<keyword evidence="3" id="KW-1185">Reference proteome</keyword>
<protein>
    <recommendedName>
        <fullName evidence="4">DUF5709 domain-containing protein</fullName>
    </recommendedName>
</protein>
<evidence type="ECO:0000313" key="3">
    <source>
        <dbReference type="Proteomes" id="UP001592581"/>
    </source>
</evidence>